<keyword evidence="3" id="KW-1185">Reference proteome</keyword>
<reference evidence="2" key="1">
    <citation type="journal article" date="2020" name="Stud. Mycol.">
        <title>101 Dothideomycetes genomes: a test case for predicting lifestyles and emergence of pathogens.</title>
        <authorList>
            <person name="Haridas S."/>
            <person name="Albert R."/>
            <person name="Binder M."/>
            <person name="Bloem J."/>
            <person name="Labutti K."/>
            <person name="Salamov A."/>
            <person name="Andreopoulos B."/>
            <person name="Baker S."/>
            <person name="Barry K."/>
            <person name="Bills G."/>
            <person name="Bluhm B."/>
            <person name="Cannon C."/>
            <person name="Castanera R."/>
            <person name="Culley D."/>
            <person name="Daum C."/>
            <person name="Ezra D."/>
            <person name="Gonzalez J."/>
            <person name="Henrissat B."/>
            <person name="Kuo A."/>
            <person name="Liang C."/>
            <person name="Lipzen A."/>
            <person name="Lutzoni F."/>
            <person name="Magnuson J."/>
            <person name="Mondo S."/>
            <person name="Nolan M."/>
            <person name="Ohm R."/>
            <person name="Pangilinan J."/>
            <person name="Park H.-J."/>
            <person name="Ramirez L."/>
            <person name="Alfaro M."/>
            <person name="Sun H."/>
            <person name="Tritt A."/>
            <person name="Yoshinaga Y."/>
            <person name="Zwiers L.-H."/>
            <person name="Turgeon B."/>
            <person name="Goodwin S."/>
            <person name="Spatafora J."/>
            <person name="Crous P."/>
            <person name="Grigoriev I."/>
        </authorList>
    </citation>
    <scope>NUCLEOTIDE SEQUENCE</scope>
    <source>
        <strain evidence="2">CBS 480.64</strain>
    </source>
</reference>
<dbReference type="InterPro" id="IPR007149">
    <property type="entry name" value="Leo1"/>
</dbReference>
<dbReference type="Proteomes" id="UP000799421">
    <property type="component" value="Unassembled WGS sequence"/>
</dbReference>
<accession>A0A6A7C603</accession>
<gene>
    <name evidence="2" type="ORF">K470DRAFT_212171</name>
</gene>
<dbReference type="AlphaFoldDB" id="A0A6A7C603"/>
<feature type="region of interest" description="Disordered" evidence="1">
    <location>
        <begin position="196"/>
        <end position="385"/>
    </location>
</feature>
<dbReference type="GO" id="GO:0032968">
    <property type="term" value="P:positive regulation of transcription elongation by RNA polymerase II"/>
    <property type="evidence" value="ECO:0007669"/>
    <property type="project" value="TreeGrafter"/>
</dbReference>
<dbReference type="PANTHER" id="PTHR23146:SF0">
    <property type="entry name" value="RNA POLYMERASE-ASSOCIATED PROTEIN LEO1"/>
    <property type="match status" value="1"/>
</dbReference>
<evidence type="ECO:0000313" key="2">
    <source>
        <dbReference type="EMBL" id="KAF2862813.1"/>
    </source>
</evidence>
<name>A0A6A7C603_9PEZI</name>
<feature type="region of interest" description="Disordered" evidence="1">
    <location>
        <begin position="111"/>
        <end position="145"/>
    </location>
</feature>
<feature type="compositionally biased region" description="Basic and acidic residues" evidence="1">
    <location>
        <begin position="308"/>
        <end position="317"/>
    </location>
</feature>
<feature type="compositionally biased region" description="Basic residues" evidence="1">
    <location>
        <begin position="284"/>
        <end position="298"/>
    </location>
</feature>
<feature type="compositionally biased region" description="Basic and acidic residues" evidence="1">
    <location>
        <begin position="214"/>
        <end position="252"/>
    </location>
</feature>
<proteinExistence type="predicted"/>
<evidence type="ECO:0000256" key="1">
    <source>
        <dbReference type="SAM" id="MobiDB-lite"/>
    </source>
</evidence>
<feature type="compositionally biased region" description="Low complexity" evidence="1">
    <location>
        <begin position="253"/>
        <end position="271"/>
    </location>
</feature>
<sequence>MDLKMGRQPLPEPSDGEMYLMKVPAFMSIEPTSWDHRRFQPPVPDQSSKADSLIFSAYNTALSTIRWRRAPSNPSQLQSNARILRWSDGSLTLQLASQPTLQYEISGNALAPPLRNPAKPTPTSVSAPADKSGRAGDGTVPDEKYNESKDAFSYLIVPSEDTATLRVSHKLTAGLTVQQSGGINGVAVKKLQAQISHEAKSSRVKGGTGVGLKLIEEDPERKKQEAEKALKEKQKQERKRENAMMRDQERNSRALGRHGLSSGRGSGLNASFLEDEDGETGYTRSRKPGSARKPRQRHGSIYSDDEDFGRRNYRSREDEYDQEDDFVAPSDEEEEAPADDDDPDDGIEEPSPKRSRSTKDAEDEVEASVAPVRKRQRVIVDDDDE</sequence>
<evidence type="ECO:0008006" key="4">
    <source>
        <dbReference type="Google" id="ProtNLM"/>
    </source>
</evidence>
<dbReference type="GO" id="GO:0016593">
    <property type="term" value="C:Cdc73/Paf1 complex"/>
    <property type="evidence" value="ECO:0007669"/>
    <property type="project" value="InterPro"/>
</dbReference>
<dbReference type="EMBL" id="MU005964">
    <property type="protein sequence ID" value="KAF2862813.1"/>
    <property type="molecule type" value="Genomic_DNA"/>
</dbReference>
<evidence type="ECO:0000313" key="3">
    <source>
        <dbReference type="Proteomes" id="UP000799421"/>
    </source>
</evidence>
<dbReference type="GO" id="GO:0006368">
    <property type="term" value="P:transcription elongation by RNA polymerase II"/>
    <property type="evidence" value="ECO:0007669"/>
    <property type="project" value="InterPro"/>
</dbReference>
<feature type="compositionally biased region" description="Acidic residues" evidence="1">
    <location>
        <begin position="318"/>
        <end position="348"/>
    </location>
</feature>
<dbReference type="Pfam" id="PF04004">
    <property type="entry name" value="Leo1"/>
    <property type="match status" value="1"/>
</dbReference>
<dbReference type="PANTHER" id="PTHR23146">
    <property type="entry name" value="LEO1 PROTEIN"/>
    <property type="match status" value="1"/>
</dbReference>
<dbReference type="OrthoDB" id="20844at2759"/>
<dbReference type="GO" id="GO:1990269">
    <property type="term" value="F:RNA polymerase II C-terminal domain phosphoserine binding"/>
    <property type="evidence" value="ECO:0007669"/>
    <property type="project" value="TreeGrafter"/>
</dbReference>
<protein>
    <recommendedName>
        <fullName evidence="4">Leo1-domain-containing protein</fullName>
    </recommendedName>
</protein>
<organism evidence="2 3">
    <name type="scientific">Piedraia hortae CBS 480.64</name>
    <dbReference type="NCBI Taxonomy" id="1314780"/>
    <lineage>
        <taxon>Eukaryota</taxon>
        <taxon>Fungi</taxon>
        <taxon>Dikarya</taxon>
        <taxon>Ascomycota</taxon>
        <taxon>Pezizomycotina</taxon>
        <taxon>Dothideomycetes</taxon>
        <taxon>Dothideomycetidae</taxon>
        <taxon>Capnodiales</taxon>
        <taxon>Piedraiaceae</taxon>
        <taxon>Piedraia</taxon>
    </lineage>
</organism>